<evidence type="ECO:0000256" key="1">
    <source>
        <dbReference type="ARBA" id="ARBA00003782"/>
    </source>
</evidence>
<sequence length="314" mass="36653">MKLPFTLKQLRILKAIASEKKFTKAADLLFVSQPTLSKQIKILENELGMLLINRENNKIQLTENGKIFLKYGERILSLCEESCRTLNDIKNNYRKDVIIGTDEIIGNLIISRILTLFIKNYPQFNIKIHINRSKNILKQLTNKNVNIGIITNFLLENQDRKIKIKNFINDEFVLVISNYNLLQIKYNSKILETQFAKFNFIKLNSNAKSYKLNKKQLNAKSKIKKFKNLLNLNSQQAIKIALNLGFGFSFVPKISIKKEKILKLIKPFKIKNIKIQRTIYLLTHVSNNESLSIKYFIYHLYNLKLNVSRSKLVD</sequence>
<dbReference type="PANTHER" id="PTHR30126:SF39">
    <property type="entry name" value="HTH-TYPE TRANSCRIPTIONAL REGULATOR CYSL"/>
    <property type="match status" value="1"/>
</dbReference>
<keyword evidence="5" id="KW-0238">DNA-binding</keyword>
<dbReference type="GO" id="GO:0000976">
    <property type="term" value="F:transcription cis-regulatory region binding"/>
    <property type="evidence" value="ECO:0007669"/>
    <property type="project" value="TreeGrafter"/>
</dbReference>
<gene>
    <name evidence="8" type="primary">rbcR</name>
</gene>
<keyword evidence="6" id="KW-0804">Transcription</keyword>
<dbReference type="SUPFAM" id="SSF53850">
    <property type="entry name" value="Periplasmic binding protein-like II"/>
    <property type="match status" value="1"/>
</dbReference>
<dbReference type="Pfam" id="PF03466">
    <property type="entry name" value="LysR_substrate"/>
    <property type="match status" value="1"/>
</dbReference>
<dbReference type="InterPro" id="IPR036388">
    <property type="entry name" value="WH-like_DNA-bd_sf"/>
</dbReference>
<keyword evidence="4" id="KW-0805">Transcription regulation</keyword>
<evidence type="ECO:0000256" key="3">
    <source>
        <dbReference type="ARBA" id="ARBA00018907"/>
    </source>
</evidence>
<comment type="similarity">
    <text evidence="2">Belongs to the LysR transcriptional regulatory family.</text>
</comment>
<dbReference type="PROSITE" id="PS50931">
    <property type="entry name" value="HTH_LYSR"/>
    <property type="match status" value="1"/>
</dbReference>
<dbReference type="Gene3D" id="3.40.190.290">
    <property type="match status" value="1"/>
</dbReference>
<organism evidence="8">
    <name type="scientific">Toxarium undulatum</name>
    <dbReference type="NCBI Taxonomy" id="210620"/>
    <lineage>
        <taxon>Eukaryota</taxon>
        <taxon>Sar</taxon>
        <taxon>Stramenopiles</taxon>
        <taxon>Ochrophyta</taxon>
        <taxon>Bacillariophyta</taxon>
        <taxon>Mediophyceae</taxon>
        <taxon>Toxariales</taxon>
        <taxon>Toxariaceae</taxon>
        <taxon>Toxarium</taxon>
    </lineage>
</organism>
<dbReference type="GeneID" id="29293233"/>
<dbReference type="RefSeq" id="YP_009308943.1">
    <property type="nucleotide sequence ID" value="NC_031425.1"/>
</dbReference>
<accession>A0A1D8D9Q6</accession>
<dbReference type="FunFam" id="1.10.10.10:FF:000001">
    <property type="entry name" value="LysR family transcriptional regulator"/>
    <property type="match status" value="1"/>
</dbReference>
<dbReference type="PANTHER" id="PTHR30126">
    <property type="entry name" value="HTH-TYPE TRANSCRIPTIONAL REGULATOR"/>
    <property type="match status" value="1"/>
</dbReference>
<dbReference type="InterPro" id="IPR000847">
    <property type="entry name" value="LysR_HTH_N"/>
</dbReference>
<comment type="function">
    <text evidence="1">Trans-acting transcriptional regulator of RuBisCO genes (rbcL and rbcS) expression.</text>
</comment>
<evidence type="ECO:0000313" key="8">
    <source>
        <dbReference type="EMBL" id="AOS86686.1"/>
    </source>
</evidence>
<evidence type="ECO:0000259" key="7">
    <source>
        <dbReference type="PROSITE" id="PS50931"/>
    </source>
</evidence>
<dbReference type="InterPro" id="IPR005119">
    <property type="entry name" value="LysR_subst-bd"/>
</dbReference>
<dbReference type="InterPro" id="IPR036390">
    <property type="entry name" value="WH_DNA-bd_sf"/>
</dbReference>
<feature type="domain" description="HTH lysR-type" evidence="7">
    <location>
        <begin position="5"/>
        <end position="62"/>
    </location>
</feature>
<dbReference type="GO" id="GO:0003700">
    <property type="term" value="F:DNA-binding transcription factor activity"/>
    <property type="evidence" value="ECO:0007669"/>
    <property type="project" value="InterPro"/>
</dbReference>
<dbReference type="Pfam" id="PF00126">
    <property type="entry name" value="HTH_1"/>
    <property type="match status" value="1"/>
</dbReference>
<evidence type="ECO:0000256" key="6">
    <source>
        <dbReference type="ARBA" id="ARBA00023163"/>
    </source>
</evidence>
<reference evidence="8" key="1">
    <citation type="journal article" date="2016" name="Curr. Genet.">
        <title>Hoarding and horizontal transfer led to an expanded gene and intron repertoire in the plastid genome of the diatom, Toxarium undulatum (Bacillariophyta).</title>
        <authorList>
            <person name="Ruck E.C."/>
            <person name="Linard S.R."/>
            <person name="Nakov T."/>
            <person name="Theriot E.C."/>
            <person name="Alverson A.J."/>
        </authorList>
    </citation>
    <scope>NUCLEOTIDE SEQUENCE</scope>
    <source>
        <strain evidence="8">ECT3802</strain>
    </source>
</reference>
<evidence type="ECO:0000256" key="2">
    <source>
        <dbReference type="ARBA" id="ARBA00009437"/>
    </source>
</evidence>
<evidence type="ECO:0000256" key="5">
    <source>
        <dbReference type="ARBA" id="ARBA00023125"/>
    </source>
</evidence>
<proteinExistence type="inferred from homology"/>
<name>A0A1D8D9Q6_9STRA</name>
<dbReference type="SUPFAM" id="SSF46785">
    <property type="entry name" value="Winged helix' DNA-binding domain"/>
    <property type="match status" value="1"/>
</dbReference>
<geneLocation type="chloroplast" evidence="8"/>
<dbReference type="Gene3D" id="1.10.10.10">
    <property type="entry name" value="Winged helix-like DNA-binding domain superfamily/Winged helix DNA-binding domain"/>
    <property type="match status" value="1"/>
</dbReference>
<keyword evidence="8" id="KW-0934">Plastid</keyword>
<dbReference type="PRINTS" id="PR00039">
    <property type="entry name" value="HTHLYSR"/>
</dbReference>
<keyword evidence="8" id="KW-0150">Chloroplast</keyword>
<dbReference type="EMBL" id="KX619437">
    <property type="protein sequence ID" value="AOS86686.1"/>
    <property type="molecule type" value="Genomic_DNA"/>
</dbReference>
<protein>
    <recommendedName>
        <fullName evidence="3">Probable RuBisCO transcriptional regulator</fullName>
    </recommendedName>
</protein>
<dbReference type="AlphaFoldDB" id="A0A1D8D9Q6"/>
<evidence type="ECO:0000256" key="4">
    <source>
        <dbReference type="ARBA" id="ARBA00023015"/>
    </source>
</evidence>